<dbReference type="PRINTS" id="PR00447">
    <property type="entry name" value="NATRESASSCMP"/>
</dbReference>
<organism evidence="7">
    <name type="scientific">Griffithsia japonica</name>
    <name type="common">Red alga</name>
    <dbReference type="NCBI Taxonomy" id="83288"/>
    <lineage>
        <taxon>Eukaryota</taxon>
        <taxon>Rhodophyta</taxon>
        <taxon>Florideophyceae</taxon>
        <taxon>Rhodymeniophycidae</taxon>
        <taxon>Ceramiales</taxon>
        <taxon>Ceramiaceae</taxon>
        <taxon>Griffithsia</taxon>
    </lineage>
</organism>
<evidence type="ECO:0000256" key="4">
    <source>
        <dbReference type="ARBA" id="ARBA00022989"/>
    </source>
</evidence>
<dbReference type="AlphaFoldDB" id="Q7XZ84"/>
<dbReference type="PANTHER" id="PTHR11706:SF33">
    <property type="entry name" value="NATURAL RESISTANCE-ASSOCIATED MACROPHAGE PROTEIN 2"/>
    <property type="match status" value="1"/>
</dbReference>
<evidence type="ECO:0000256" key="2">
    <source>
        <dbReference type="ARBA" id="ARBA00022448"/>
    </source>
</evidence>
<dbReference type="GO" id="GO:0005886">
    <property type="term" value="C:plasma membrane"/>
    <property type="evidence" value="ECO:0007669"/>
    <property type="project" value="TreeGrafter"/>
</dbReference>
<accession>Q7XZ84</accession>
<feature type="non-terminal residue" evidence="7">
    <location>
        <position position="166"/>
    </location>
</feature>
<protein>
    <submittedName>
        <fullName evidence="7">Putative transporter</fullName>
    </submittedName>
</protein>
<dbReference type="GO" id="GO:0015086">
    <property type="term" value="F:cadmium ion transmembrane transporter activity"/>
    <property type="evidence" value="ECO:0007669"/>
    <property type="project" value="TreeGrafter"/>
</dbReference>
<keyword evidence="4 6" id="KW-1133">Transmembrane helix</keyword>
<reference evidence="7" key="1">
    <citation type="submission" date="2002-06" db="EMBL/GenBank/DDBJ databases">
        <authorList>
            <person name="Liu C.L."/>
            <person name="Lee Y.K."/>
            <person name="Lee H.K."/>
        </authorList>
    </citation>
    <scope>NUCLEOTIDE SEQUENCE</scope>
</reference>
<keyword evidence="3 6" id="KW-0812">Transmembrane</keyword>
<keyword evidence="2" id="KW-0813">Transport</keyword>
<dbReference type="InterPro" id="IPR001046">
    <property type="entry name" value="NRAMP_fam"/>
</dbReference>
<proteinExistence type="evidence at transcript level"/>
<evidence type="ECO:0000313" key="7">
    <source>
        <dbReference type="EMBL" id="AAM93940.1"/>
    </source>
</evidence>
<feature type="non-terminal residue" evidence="7">
    <location>
        <position position="1"/>
    </location>
</feature>
<evidence type="ECO:0000256" key="5">
    <source>
        <dbReference type="ARBA" id="ARBA00023136"/>
    </source>
</evidence>
<sequence>GTRSNPSFTEMLKGSLVPSFGEPVGKGIFLSVSIIGSVVMAHNLFLHSWLEQKRADEAEEASSGHQVFNMNGRLSGLDKRLKYATVESCAIFLCTFLVNAAVVTAASKLPRSVEAPGLKTAGTLLESTFGHRLAGTAWAVALLASGHAATVTGALSSQAVCQGVMG</sequence>
<dbReference type="PANTHER" id="PTHR11706">
    <property type="entry name" value="SOLUTE CARRIER PROTEIN FAMILY 11 MEMBER"/>
    <property type="match status" value="1"/>
</dbReference>
<dbReference type="Pfam" id="PF01566">
    <property type="entry name" value="Nramp"/>
    <property type="match status" value="1"/>
</dbReference>
<evidence type="ECO:0000256" key="3">
    <source>
        <dbReference type="ARBA" id="ARBA00022692"/>
    </source>
</evidence>
<name>Q7XZ84_GRIJA</name>
<keyword evidence="5 6" id="KW-0472">Membrane</keyword>
<dbReference type="EMBL" id="AY123068">
    <property type="protein sequence ID" value="AAM93940.1"/>
    <property type="molecule type" value="mRNA"/>
</dbReference>
<feature type="transmembrane region" description="Helical" evidence="6">
    <location>
        <begin position="83"/>
        <end position="106"/>
    </location>
</feature>
<evidence type="ECO:0000256" key="1">
    <source>
        <dbReference type="ARBA" id="ARBA00004141"/>
    </source>
</evidence>
<dbReference type="GO" id="GO:0034755">
    <property type="term" value="P:iron ion transmembrane transport"/>
    <property type="evidence" value="ECO:0007669"/>
    <property type="project" value="TreeGrafter"/>
</dbReference>
<dbReference type="GO" id="GO:0005384">
    <property type="term" value="F:manganese ion transmembrane transporter activity"/>
    <property type="evidence" value="ECO:0007669"/>
    <property type="project" value="TreeGrafter"/>
</dbReference>
<evidence type="ECO:0000256" key="6">
    <source>
        <dbReference type="SAM" id="Phobius"/>
    </source>
</evidence>
<feature type="transmembrane region" description="Helical" evidence="6">
    <location>
        <begin position="28"/>
        <end position="46"/>
    </location>
</feature>
<comment type="subcellular location">
    <subcellularLocation>
        <location evidence="1">Membrane</location>
        <topology evidence="1">Multi-pass membrane protein</topology>
    </subcellularLocation>
</comment>